<dbReference type="EMBL" id="WUTT01000001">
    <property type="protein sequence ID" value="NAW33393.1"/>
    <property type="molecule type" value="Genomic_DNA"/>
</dbReference>
<organism evidence="1 2">
    <name type="scientific">Halomonas alimentaria</name>
    <dbReference type="NCBI Taxonomy" id="147248"/>
    <lineage>
        <taxon>Bacteria</taxon>
        <taxon>Pseudomonadati</taxon>
        <taxon>Pseudomonadota</taxon>
        <taxon>Gammaproteobacteria</taxon>
        <taxon>Oceanospirillales</taxon>
        <taxon>Halomonadaceae</taxon>
        <taxon>Halomonas</taxon>
    </lineage>
</organism>
<protein>
    <recommendedName>
        <fullName evidence="3">Tetratricopeptide repeat protein</fullName>
    </recommendedName>
</protein>
<dbReference type="OrthoDB" id="6397696at2"/>
<accession>A0A7X5ANZ5</accession>
<dbReference type="AlphaFoldDB" id="A0A7X5ANZ5"/>
<name>A0A7X5ANZ5_9GAMM</name>
<evidence type="ECO:0000313" key="2">
    <source>
        <dbReference type="Proteomes" id="UP000487929"/>
    </source>
</evidence>
<reference evidence="1 2" key="1">
    <citation type="submission" date="2019-12" db="EMBL/GenBank/DDBJ databases">
        <title>Draft genome sequencing of Halomonas alimentaria DSM 15356.</title>
        <authorList>
            <person name="Pandiyan K."/>
            <person name="Kushwaha P."/>
            <person name="Gowdham M."/>
            <person name="Chakdar H."/>
            <person name="Singh A."/>
            <person name="Kumar M."/>
            <person name="Saxena A.K."/>
        </authorList>
    </citation>
    <scope>NUCLEOTIDE SEQUENCE [LARGE SCALE GENOMIC DNA]</scope>
    <source>
        <strain evidence="1 2">DSM 15356</strain>
    </source>
</reference>
<evidence type="ECO:0000313" key="1">
    <source>
        <dbReference type="EMBL" id="NAW33393.1"/>
    </source>
</evidence>
<dbReference type="Proteomes" id="UP000487929">
    <property type="component" value="Unassembled WGS sequence"/>
</dbReference>
<dbReference type="RefSeq" id="WP_161430385.1">
    <property type="nucleotide sequence ID" value="NZ_WUTT01000001.1"/>
</dbReference>
<sequence length="350" mass="37851">MSRVLLPVALLVTSWLGGATVAWSAPPLPASFIADLEGLQARLEAGDLAAVMERSVAQAERLAGGNAADRWARALYLQLAAGAAARDGDLSLAADYLGQARRVSGIEPDHRDRWQHDEAGLRLAAGETRDGANLLAEWLEGHSGEARDHWRLARARAELEQWELAAEHVRHARGMTEQLDEGQRELAVTVLRRAGDEAEALALLGGGLATSRDPERWRVAAALAQRAGNTGQAASIWEAGWRAGVFTGADDLRRLVELHLAGGTPARAAEHLEAALAEGTLEDSEANRRLLAQAWERARDRERALAAWQRVAEQSGAGDDWARLGQLAHAWGRDQLAERALDRAGLRPEL</sequence>
<gene>
    <name evidence="1" type="ORF">GRB96_03005</name>
</gene>
<comment type="caution">
    <text evidence="1">The sequence shown here is derived from an EMBL/GenBank/DDBJ whole genome shotgun (WGS) entry which is preliminary data.</text>
</comment>
<proteinExistence type="predicted"/>
<keyword evidence="2" id="KW-1185">Reference proteome</keyword>
<evidence type="ECO:0008006" key="3">
    <source>
        <dbReference type="Google" id="ProtNLM"/>
    </source>
</evidence>